<evidence type="ECO:0000256" key="1">
    <source>
        <dbReference type="SAM" id="MobiDB-lite"/>
    </source>
</evidence>
<evidence type="ECO:0000256" key="2">
    <source>
        <dbReference type="SAM" id="Phobius"/>
    </source>
</evidence>
<proteinExistence type="predicted"/>
<feature type="region of interest" description="Disordered" evidence="1">
    <location>
        <begin position="257"/>
        <end position="352"/>
    </location>
</feature>
<gene>
    <name evidence="3" type="ORF">ACFQ4Y_16480</name>
</gene>
<dbReference type="Proteomes" id="UP001597282">
    <property type="component" value="Unassembled WGS sequence"/>
</dbReference>
<keyword evidence="4" id="KW-1185">Reference proteome</keyword>
<keyword evidence="2" id="KW-0472">Membrane</keyword>
<name>A0ABW4CCK1_9BACL</name>
<keyword evidence="2" id="KW-1133">Transmembrane helix</keyword>
<feature type="transmembrane region" description="Helical" evidence="2">
    <location>
        <begin position="138"/>
        <end position="157"/>
    </location>
</feature>
<organism evidence="3 4">
    <name type="scientific">Kroppenstedtia sanguinis</name>
    <dbReference type="NCBI Taxonomy" id="1380684"/>
    <lineage>
        <taxon>Bacteria</taxon>
        <taxon>Bacillati</taxon>
        <taxon>Bacillota</taxon>
        <taxon>Bacilli</taxon>
        <taxon>Bacillales</taxon>
        <taxon>Thermoactinomycetaceae</taxon>
        <taxon>Kroppenstedtia</taxon>
    </lineage>
</organism>
<feature type="transmembrane region" description="Helical" evidence="2">
    <location>
        <begin position="105"/>
        <end position="126"/>
    </location>
</feature>
<evidence type="ECO:0008006" key="5">
    <source>
        <dbReference type="Google" id="ProtNLM"/>
    </source>
</evidence>
<comment type="caution">
    <text evidence="3">The sequence shown here is derived from an EMBL/GenBank/DDBJ whole genome shotgun (WGS) entry which is preliminary data.</text>
</comment>
<protein>
    <recommendedName>
        <fullName evidence="5">DUF2637 domain-containing protein</fullName>
    </recommendedName>
</protein>
<keyword evidence="2" id="KW-0812">Transmembrane</keyword>
<evidence type="ECO:0000313" key="4">
    <source>
        <dbReference type="Proteomes" id="UP001597282"/>
    </source>
</evidence>
<feature type="transmembrane region" description="Helical" evidence="2">
    <location>
        <begin position="62"/>
        <end position="85"/>
    </location>
</feature>
<feature type="non-terminal residue" evidence="3">
    <location>
        <position position="352"/>
    </location>
</feature>
<sequence length="352" mass="39531">MKWYHNWQQAAMKRFDENYYPGHDRMPNFIVRGLYGVGHFIGDFFPMVLNLINGVYNTFKRFLEFIVGLLIEASTVVVLIGTIAFSISHSVELLRRAGATGGMEYVGVLMFEIVFISSTATLTGMLMRNPKAYKTIGFWFSSAGFTVGIVFVLWSNISALASSWEGTSIGILTPVLLIIAEGIIAVRNWETGKIPGHIPHNLVQWMRENQVSYEEIMLAVEAFRKERPEMDGLPADLARMMKKHHVSTDMLKQQVQGYRTEQTGGSDTQNVSGTNQDESTNQPTNQDESTNQPTNQDESTNQPTNQDESTNQPTNQDESTNQPTNQDESTNQPTNQDESTNQPTNQDESTNQ</sequence>
<feature type="transmembrane region" description="Helical" evidence="2">
    <location>
        <begin position="169"/>
        <end position="186"/>
    </location>
</feature>
<dbReference type="EMBL" id="JBHTNU010000025">
    <property type="protein sequence ID" value="MFD1428497.1"/>
    <property type="molecule type" value="Genomic_DNA"/>
</dbReference>
<accession>A0ABW4CCK1</accession>
<feature type="transmembrane region" description="Helical" evidence="2">
    <location>
        <begin position="29"/>
        <end position="50"/>
    </location>
</feature>
<evidence type="ECO:0000313" key="3">
    <source>
        <dbReference type="EMBL" id="MFD1428497.1"/>
    </source>
</evidence>
<reference evidence="4" key="1">
    <citation type="journal article" date="2019" name="Int. J. Syst. Evol. Microbiol.">
        <title>The Global Catalogue of Microorganisms (GCM) 10K type strain sequencing project: providing services to taxonomists for standard genome sequencing and annotation.</title>
        <authorList>
            <consortium name="The Broad Institute Genomics Platform"/>
            <consortium name="The Broad Institute Genome Sequencing Center for Infectious Disease"/>
            <person name="Wu L."/>
            <person name="Ma J."/>
        </authorList>
    </citation>
    <scope>NUCLEOTIDE SEQUENCE [LARGE SCALE GENOMIC DNA]</scope>
    <source>
        <strain evidence="4">S1</strain>
    </source>
</reference>